<evidence type="ECO:0000256" key="4">
    <source>
        <dbReference type="ARBA" id="ARBA00023136"/>
    </source>
</evidence>
<keyword evidence="2 6" id="KW-0812">Transmembrane</keyword>
<dbReference type="EMBL" id="SZQA01000036">
    <property type="protein sequence ID" value="TKK84266.1"/>
    <property type="molecule type" value="Genomic_DNA"/>
</dbReference>
<name>A0A4U3M9R5_9ACTN</name>
<feature type="transmembrane region" description="Helical" evidence="6">
    <location>
        <begin position="223"/>
        <end position="241"/>
    </location>
</feature>
<evidence type="ECO:0000259" key="7">
    <source>
        <dbReference type="PROSITE" id="PS51012"/>
    </source>
</evidence>
<dbReference type="PIRSF" id="PIRSF006648">
    <property type="entry name" value="DrrB"/>
    <property type="match status" value="1"/>
</dbReference>
<comment type="similarity">
    <text evidence="6">Belongs to the ABC-2 integral membrane protein family.</text>
</comment>
<dbReference type="InterPro" id="IPR051784">
    <property type="entry name" value="Nod_factor_ABC_transporter"/>
</dbReference>
<dbReference type="InterPro" id="IPR047817">
    <property type="entry name" value="ABC2_TM_bact-type"/>
</dbReference>
<accession>A0A4U3M9R5</accession>
<gene>
    <name evidence="8" type="ORF">FDA94_30565</name>
</gene>
<evidence type="ECO:0000256" key="5">
    <source>
        <dbReference type="ARBA" id="ARBA00023251"/>
    </source>
</evidence>
<organism evidence="8 9">
    <name type="scientific">Herbidospora galbida</name>
    <dbReference type="NCBI Taxonomy" id="2575442"/>
    <lineage>
        <taxon>Bacteria</taxon>
        <taxon>Bacillati</taxon>
        <taxon>Actinomycetota</taxon>
        <taxon>Actinomycetes</taxon>
        <taxon>Streptosporangiales</taxon>
        <taxon>Streptosporangiaceae</taxon>
        <taxon>Herbidospora</taxon>
    </lineage>
</organism>
<feature type="transmembrane region" description="Helical" evidence="6">
    <location>
        <begin position="133"/>
        <end position="158"/>
    </location>
</feature>
<dbReference type="Proteomes" id="UP000308705">
    <property type="component" value="Unassembled WGS sequence"/>
</dbReference>
<protein>
    <recommendedName>
        <fullName evidence="6">Transport permease protein</fullName>
    </recommendedName>
</protein>
<evidence type="ECO:0000256" key="1">
    <source>
        <dbReference type="ARBA" id="ARBA00004141"/>
    </source>
</evidence>
<keyword evidence="4 6" id="KW-0472">Membrane</keyword>
<dbReference type="OrthoDB" id="9255971at2"/>
<evidence type="ECO:0000313" key="9">
    <source>
        <dbReference type="Proteomes" id="UP000308705"/>
    </source>
</evidence>
<feature type="transmembrane region" description="Helical" evidence="6">
    <location>
        <begin position="23"/>
        <end position="42"/>
    </location>
</feature>
<sequence length="249" mass="26644">MTFFRDTATIFSREFAPVWREPLSLVFTMAQPLLFLYLFGPLLESGTATPGPAWQWFVPGILIMMCLSGPLMAGYFLLLDLIGGSMERLLVTPVSRTALLVGRTLKEFVVLLAQAVLIIGLAVPLGLDLHVPGVLTGLTLLVVFGIGLGGLSFVLAIVSAPGGELFYGITQVVMFPLLLLSGVLLPVENGPGWLQVAASINPVTYIVEAERSLFAGRFLDAPVVWGTAAAVVTALLGLHLARRRMARGL</sequence>
<dbReference type="RefSeq" id="WP_137250526.1">
    <property type="nucleotide sequence ID" value="NZ_SZQA01000036.1"/>
</dbReference>
<dbReference type="PANTHER" id="PTHR43229">
    <property type="entry name" value="NODULATION PROTEIN J"/>
    <property type="match status" value="1"/>
</dbReference>
<evidence type="ECO:0000256" key="6">
    <source>
        <dbReference type="RuleBase" id="RU361157"/>
    </source>
</evidence>
<dbReference type="InterPro" id="IPR013525">
    <property type="entry name" value="ABC2_TM"/>
</dbReference>
<comment type="caution">
    <text evidence="8">The sequence shown here is derived from an EMBL/GenBank/DDBJ whole genome shotgun (WGS) entry which is preliminary data.</text>
</comment>
<dbReference type="GO" id="GO:0140359">
    <property type="term" value="F:ABC-type transporter activity"/>
    <property type="evidence" value="ECO:0007669"/>
    <property type="project" value="InterPro"/>
</dbReference>
<keyword evidence="6" id="KW-0813">Transport</keyword>
<dbReference type="PROSITE" id="PS51012">
    <property type="entry name" value="ABC_TM2"/>
    <property type="match status" value="1"/>
</dbReference>
<dbReference type="PANTHER" id="PTHR43229:SF2">
    <property type="entry name" value="NODULATION PROTEIN J"/>
    <property type="match status" value="1"/>
</dbReference>
<reference evidence="8 9" key="1">
    <citation type="submission" date="2019-04" db="EMBL/GenBank/DDBJ databases">
        <title>Herbidospora sp. NEAU-GS14.nov., a novel actinomycete isolated from soil.</title>
        <authorList>
            <person name="Han L."/>
        </authorList>
    </citation>
    <scope>NUCLEOTIDE SEQUENCE [LARGE SCALE GENOMIC DNA]</scope>
    <source>
        <strain evidence="8 9">NEAU-GS14</strain>
    </source>
</reference>
<dbReference type="GO" id="GO:0043190">
    <property type="term" value="C:ATP-binding cassette (ABC) transporter complex"/>
    <property type="evidence" value="ECO:0007669"/>
    <property type="project" value="InterPro"/>
</dbReference>
<feature type="transmembrane region" description="Helical" evidence="6">
    <location>
        <begin position="108"/>
        <end position="127"/>
    </location>
</feature>
<dbReference type="Pfam" id="PF01061">
    <property type="entry name" value="ABC2_membrane"/>
    <property type="match status" value="1"/>
</dbReference>
<feature type="transmembrane region" description="Helical" evidence="6">
    <location>
        <begin position="165"/>
        <end position="185"/>
    </location>
</feature>
<dbReference type="AlphaFoldDB" id="A0A4U3M9R5"/>
<dbReference type="PRINTS" id="PR00164">
    <property type="entry name" value="ABC2TRNSPORT"/>
</dbReference>
<keyword evidence="6" id="KW-1003">Cell membrane</keyword>
<keyword evidence="3 6" id="KW-1133">Transmembrane helix</keyword>
<dbReference type="GO" id="GO:0046677">
    <property type="term" value="P:response to antibiotic"/>
    <property type="evidence" value="ECO:0007669"/>
    <property type="project" value="UniProtKB-KW"/>
</dbReference>
<feature type="domain" description="ABC transmembrane type-2" evidence="7">
    <location>
        <begin position="23"/>
        <end position="244"/>
    </location>
</feature>
<comment type="subcellular location">
    <subcellularLocation>
        <location evidence="6">Cell membrane</location>
        <topology evidence="6">Multi-pass membrane protein</topology>
    </subcellularLocation>
    <subcellularLocation>
        <location evidence="1">Membrane</location>
        <topology evidence="1">Multi-pass membrane protein</topology>
    </subcellularLocation>
</comment>
<feature type="transmembrane region" description="Helical" evidence="6">
    <location>
        <begin position="54"/>
        <end position="78"/>
    </location>
</feature>
<evidence type="ECO:0000256" key="3">
    <source>
        <dbReference type="ARBA" id="ARBA00022989"/>
    </source>
</evidence>
<dbReference type="InterPro" id="IPR000412">
    <property type="entry name" value="ABC_2_transport"/>
</dbReference>
<evidence type="ECO:0000256" key="2">
    <source>
        <dbReference type="ARBA" id="ARBA00022692"/>
    </source>
</evidence>
<evidence type="ECO:0000313" key="8">
    <source>
        <dbReference type="EMBL" id="TKK84266.1"/>
    </source>
</evidence>
<proteinExistence type="inferred from homology"/>
<keyword evidence="5" id="KW-0046">Antibiotic resistance</keyword>
<keyword evidence="9" id="KW-1185">Reference proteome</keyword>